<dbReference type="InterPro" id="IPR036390">
    <property type="entry name" value="WH_DNA-bd_sf"/>
</dbReference>
<dbReference type="Gene3D" id="1.10.10.10">
    <property type="entry name" value="Winged helix-like DNA-binding domain superfamily/Winged helix DNA-binding domain"/>
    <property type="match status" value="1"/>
</dbReference>
<dbReference type="EMBL" id="KV784360">
    <property type="protein sequence ID" value="OEU14403.1"/>
    <property type="molecule type" value="Genomic_DNA"/>
</dbReference>
<dbReference type="SUPFAM" id="SSF46785">
    <property type="entry name" value="Winged helix' DNA-binding domain"/>
    <property type="match status" value="1"/>
</dbReference>
<proteinExistence type="inferred from homology"/>
<evidence type="ECO:0000256" key="2">
    <source>
        <dbReference type="ARBA" id="ARBA00023015"/>
    </source>
</evidence>
<dbReference type="KEGG" id="fcy:FRACYDRAFT_188013"/>
<gene>
    <name evidence="8" type="ORF">FRACYDRAFT_188013</name>
</gene>
<dbReference type="SMART" id="SM00415">
    <property type="entry name" value="HSF"/>
    <property type="match status" value="1"/>
</dbReference>
<sequence>MINTCDDPCVCSWSIDGTYFVVMNKSKFEKEIIPQFFKGNKFASFVRQLNYHGFRKRSNSDNSIRIDAATANYCGFYHPKFQQGRTDLLKDIKRPVYKKKEK</sequence>
<evidence type="ECO:0000256" key="4">
    <source>
        <dbReference type="ARBA" id="ARBA00023163"/>
    </source>
</evidence>
<dbReference type="GO" id="GO:0005634">
    <property type="term" value="C:nucleus"/>
    <property type="evidence" value="ECO:0007669"/>
    <property type="project" value="UniProtKB-SubCell"/>
</dbReference>
<evidence type="ECO:0000313" key="9">
    <source>
        <dbReference type="Proteomes" id="UP000095751"/>
    </source>
</evidence>
<comment type="subcellular location">
    <subcellularLocation>
        <location evidence="1">Nucleus</location>
    </subcellularLocation>
</comment>
<feature type="domain" description="HSF-type DNA-binding" evidence="7">
    <location>
        <begin position="6"/>
        <end position="95"/>
    </location>
</feature>
<keyword evidence="9" id="KW-1185">Reference proteome</keyword>
<keyword evidence="3 8" id="KW-0238">DNA-binding</keyword>
<dbReference type="Pfam" id="PF00447">
    <property type="entry name" value="HSF_DNA-bind"/>
    <property type="match status" value="1"/>
</dbReference>
<dbReference type="PANTHER" id="PTHR10015">
    <property type="entry name" value="HEAT SHOCK TRANSCRIPTION FACTOR"/>
    <property type="match status" value="1"/>
</dbReference>
<evidence type="ECO:0000256" key="1">
    <source>
        <dbReference type="ARBA" id="ARBA00004123"/>
    </source>
</evidence>
<accession>A0A1E7F993</accession>
<dbReference type="AlphaFoldDB" id="A0A1E7F993"/>
<dbReference type="OrthoDB" id="60033at2759"/>
<dbReference type="InParanoid" id="A0A1E7F993"/>
<organism evidence="8 9">
    <name type="scientific">Fragilariopsis cylindrus CCMP1102</name>
    <dbReference type="NCBI Taxonomy" id="635003"/>
    <lineage>
        <taxon>Eukaryota</taxon>
        <taxon>Sar</taxon>
        <taxon>Stramenopiles</taxon>
        <taxon>Ochrophyta</taxon>
        <taxon>Bacillariophyta</taxon>
        <taxon>Bacillariophyceae</taxon>
        <taxon>Bacillariophycidae</taxon>
        <taxon>Bacillariales</taxon>
        <taxon>Bacillariaceae</taxon>
        <taxon>Fragilariopsis</taxon>
    </lineage>
</organism>
<comment type="similarity">
    <text evidence="6">Belongs to the HSF family.</text>
</comment>
<evidence type="ECO:0000256" key="6">
    <source>
        <dbReference type="RuleBase" id="RU004020"/>
    </source>
</evidence>
<reference evidence="8 9" key="1">
    <citation type="submission" date="2016-09" db="EMBL/GenBank/DDBJ databases">
        <title>Extensive genetic diversity and differential bi-allelic expression allows diatom success in the polar Southern Ocean.</title>
        <authorList>
            <consortium name="DOE Joint Genome Institute"/>
            <person name="Mock T."/>
            <person name="Otillar R.P."/>
            <person name="Strauss J."/>
            <person name="Dupont C."/>
            <person name="Frickenhaus S."/>
            <person name="Maumus F."/>
            <person name="Mcmullan M."/>
            <person name="Sanges R."/>
            <person name="Schmutz J."/>
            <person name="Toseland A."/>
            <person name="Valas R."/>
            <person name="Veluchamy A."/>
            <person name="Ward B.J."/>
            <person name="Allen A."/>
            <person name="Barry K."/>
            <person name="Falciatore A."/>
            <person name="Ferrante M."/>
            <person name="Fortunato A.E."/>
            <person name="Gloeckner G."/>
            <person name="Gruber A."/>
            <person name="Hipkin R."/>
            <person name="Janech M."/>
            <person name="Kroth P."/>
            <person name="Leese F."/>
            <person name="Lindquist E."/>
            <person name="Lyon B.R."/>
            <person name="Martin J."/>
            <person name="Mayer C."/>
            <person name="Parker M."/>
            <person name="Quesneville H."/>
            <person name="Raymond J."/>
            <person name="Uhlig C."/>
            <person name="Valentin K.U."/>
            <person name="Worden A.Z."/>
            <person name="Armbrust E.V."/>
            <person name="Bowler C."/>
            <person name="Green B."/>
            <person name="Moulton V."/>
            <person name="Van Oosterhout C."/>
            <person name="Grigoriev I."/>
        </authorList>
    </citation>
    <scope>NUCLEOTIDE SEQUENCE [LARGE SCALE GENOMIC DNA]</scope>
    <source>
        <strain evidence="8 9">CCMP1102</strain>
    </source>
</reference>
<keyword evidence="4" id="KW-0804">Transcription</keyword>
<keyword evidence="2" id="KW-0805">Transcription regulation</keyword>
<evidence type="ECO:0000313" key="8">
    <source>
        <dbReference type="EMBL" id="OEU14403.1"/>
    </source>
</evidence>
<name>A0A1E7F993_9STRA</name>
<dbReference type="Proteomes" id="UP000095751">
    <property type="component" value="Unassembled WGS sequence"/>
</dbReference>
<evidence type="ECO:0000259" key="7">
    <source>
        <dbReference type="SMART" id="SM00415"/>
    </source>
</evidence>
<protein>
    <submittedName>
        <fullName evidence="8">Winged helix DNA-binding domain-containing protein</fullName>
    </submittedName>
</protein>
<dbReference type="PRINTS" id="PR00056">
    <property type="entry name" value="HSFDOMAIN"/>
</dbReference>
<evidence type="ECO:0000256" key="3">
    <source>
        <dbReference type="ARBA" id="ARBA00023125"/>
    </source>
</evidence>
<dbReference type="FunFam" id="1.10.10.10:FF:000027">
    <property type="entry name" value="Heat shock transcription factor 1"/>
    <property type="match status" value="1"/>
</dbReference>
<evidence type="ECO:0000256" key="5">
    <source>
        <dbReference type="ARBA" id="ARBA00023242"/>
    </source>
</evidence>
<dbReference type="PANTHER" id="PTHR10015:SF206">
    <property type="entry name" value="HSF-TYPE DNA-BINDING DOMAIN-CONTAINING PROTEIN"/>
    <property type="match status" value="1"/>
</dbReference>
<keyword evidence="5" id="KW-0539">Nucleus</keyword>
<dbReference type="GO" id="GO:0003700">
    <property type="term" value="F:DNA-binding transcription factor activity"/>
    <property type="evidence" value="ECO:0007669"/>
    <property type="project" value="InterPro"/>
</dbReference>
<dbReference type="InterPro" id="IPR000232">
    <property type="entry name" value="HSF_DNA-bd"/>
</dbReference>
<dbReference type="GO" id="GO:0043565">
    <property type="term" value="F:sequence-specific DNA binding"/>
    <property type="evidence" value="ECO:0007669"/>
    <property type="project" value="InterPro"/>
</dbReference>
<feature type="non-terminal residue" evidence="8">
    <location>
        <position position="102"/>
    </location>
</feature>
<dbReference type="InterPro" id="IPR036388">
    <property type="entry name" value="WH-like_DNA-bd_sf"/>
</dbReference>